<feature type="chain" id="PRO_5002607791" evidence="11">
    <location>
        <begin position="26"/>
        <end position="331"/>
    </location>
</feature>
<name>A0A0H3DVU1_EDWTF</name>
<dbReference type="InterPro" id="IPR008640">
    <property type="entry name" value="Adhesin_Head_dom"/>
</dbReference>
<dbReference type="GO" id="GO:0015031">
    <property type="term" value="P:protein transport"/>
    <property type="evidence" value="ECO:0007669"/>
    <property type="project" value="UniProtKB-KW"/>
</dbReference>
<keyword evidence="4" id="KW-0813">Transport</keyword>
<evidence type="ECO:0000256" key="5">
    <source>
        <dbReference type="ARBA" id="ARBA00022452"/>
    </source>
</evidence>
<dbReference type="HOGENOM" id="CLU_784933_0_0_6"/>
<dbReference type="InterPro" id="IPR008635">
    <property type="entry name" value="Coiled_stalk_dom"/>
</dbReference>
<dbReference type="GO" id="GO:0009279">
    <property type="term" value="C:cell outer membrane"/>
    <property type="evidence" value="ECO:0007669"/>
    <property type="project" value="UniProtKB-SubCell"/>
</dbReference>
<dbReference type="PATRIC" id="fig|718251.5.peg.2757"/>
<dbReference type="Gene3D" id="6.10.250.2120">
    <property type="match status" value="1"/>
</dbReference>
<evidence type="ECO:0000256" key="10">
    <source>
        <dbReference type="ARBA" id="ARBA00023237"/>
    </source>
</evidence>
<feature type="signal peptide" evidence="11">
    <location>
        <begin position="1"/>
        <end position="25"/>
    </location>
</feature>
<dbReference type="SUPFAM" id="SSF54523">
    <property type="entry name" value="Pili subunits"/>
    <property type="match status" value="1"/>
</dbReference>
<accession>A0A0H3DVU1</accession>
<dbReference type="Pfam" id="PF05658">
    <property type="entry name" value="YadA_head"/>
    <property type="match status" value="3"/>
</dbReference>
<evidence type="ECO:0000256" key="3">
    <source>
        <dbReference type="ARBA" id="ARBA00005848"/>
    </source>
</evidence>
<dbReference type="AlphaFoldDB" id="A0A0H3DVU1"/>
<dbReference type="Gene3D" id="2.60.40.4050">
    <property type="match status" value="2"/>
</dbReference>
<evidence type="ECO:0000313" key="16">
    <source>
        <dbReference type="Proteomes" id="UP000002230"/>
    </source>
</evidence>
<dbReference type="Proteomes" id="UP000002230">
    <property type="component" value="Chromosome"/>
</dbReference>
<dbReference type="InterPro" id="IPR011049">
    <property type="entry name" value="Serralysin-like_metalloprot_C"/>
</dbReference>
<dbReference type="InterPro" id="IPR005594">
    <property type="entry name" value="YadA_C"/>
</dbReference>
<keyword evidence="5" id="KW-1134">Transmembrane beta strand</keyword>
<dbReference type="Gene3D" id="3.30.1300.30">
    <property type="entry name" value="GSPII I/J protein-like"/>
    <property type="match status" value="1"/>
</dbReference>
<keyword evidence="10" id="KW-0998">Cell outer membrane</keyword>
<evidence type="ECO:0000259" key="12">
    <source>
        <dbReference type="Pfam" id="PF03895"/>
    </source>
</evidence>
<keyword evidence="7 11" id="KW-0732">Signal</keyword>
<evidence type="ECO:0000256" key="8">
    <source>
        <dbReference type="ARBA" id="ARBA00022927"/>
    </source>
</evidence>
<dbReference type="EMBL" id="CP002154">
    <property type="protein sequence ID" value="ADM42758.1"/>
    <property type="molecule type" value="Genomic_DNA"/>
</dbReference>
<evidence type="ECO:0000259" key="13">
    <source>
        <dbReference type="Pfam" id="PF05658"/>
    </source>
</evidence>
<dbReference type="Pfam" id="PF05662">
    <property type="entry name" value="YadA_stalk"/>
    <property type="match status" value="1"/>
</dbReference>
<keyword evidence="16" id="KW-1185">Reference proteome</keyword>
<evidence type="ECO:0000256" key="1">
    <source>
        <dbReference type="ARBA" id="ARBA00004241"/>
    </source>
</evidence>
<feature type="domain" description="Trimeric autotransporter adhesin YadA-like C-terminal membrane anchor" evidence="12">
    <location>
        <begin position="278"/>
        <end position="331"/>
    </location>
</feature>
<protein>
    <submittedName>
        <fullName evidence="15">Outer membrane protein</fullName>
    </submittedName>
</protein>
<dbReference type="SUPFAM" id="SSF101967">
    <property type="entry name" value="Adhesin YadA, collagen-binding domain"/>
    <property type="match status" value="1"/>
</dbReference>
<evidence type="ECO:0000256" key="11">
    <source>
        <dbReference type="SAM" id="SignalP"/>
    </source>
</evidence>
<dbReference type="Gene3D" id="2.150.10.10">
    <property type="entry name" value="Serralysin-like metalloprotease, C-terminal"/>
    <property type="match status" value="1"/>
</dbReference>
<sequence>MSLFRIGIISTAVLLTLSPFDGAVAAPAPVLPSVAPAHRGLLDVHLGNDSNCAGGNYDTALGASSRTRGDAATAIGAESYSGGANSVAIGNESRSQQSGLAAGAASLAGQHSTALGDGARATPDNAIALGDDAQASANYSTAIGVSGRASGYSSMALGNDSQASYMNSIALGANSQTARVNSVSIGAPGSTRQLTNLSAGTQATDAVNVSQLQGYSRNLSNTERNDMQAANARLNRFGHAIEGRVNRLQQQMTDQHNESNGGIASVAAMADIPYTTRQTFSVGVGVANYQNANAVAVGAQYQITPRTDIRLASAWNSAEGNVVGAGIAYGW</sequence>
<proteinExistence type="inferred from homology"/>
<dbReference type="Pfam" id="PF03895">
    <property type="entry name" value="YadA_anchor"/>
    <property type="match status" value="1"/>
</dbReference>
<reference evidence="16" key="1">
    <citation type="submission" date="2010-08" db="EMBL/GenBank/DDBJ databases">
        <title>Genome comparisons of Edwardsiella bacteria analysed using deep sequencing technology.</title>
        <authorList>
            <person name="van Soest J.J."/>
            <person name="Henkel C.V."/>
            <person name="Jansen H.J."/>
            <person name="van den Hondel C.A.M.J.J."/>
            <person name="Bloemberg G.V."/>
            <person name="Meijer A.H."/>
            <person name="Spaink H.P."/>
        </authorList>
    </citation>
    <scope>NUCLEOTIDE SEQUENCE [LARGE SCALE GENOMIC DNA]</scope>
    <source>
        <strain evidence="16">FL6-60</strain>
    </source>
</reference>
<evidence type="ECO:0000313" key="15">
    <source>
        <dbReference type="EMBL" id="ADM42758.1"/>
    </source>
</evidence>
<organism evidence="15 16">
    <name type="scientific">Edwardsiella tarda (strain FL6-60)</name>
    <dbReference type="NCBI Taxonomy" id="718251"/>
    <lineage>
        <taxon>Bacteria</taxon>
        <taxon>Pseudomonadati</taxon>
        <taxon>Pseudomonadota</taxon>
        <taxon>Gammaproteobacteria</taxon>
        <taxon>Enterobacterales</taxon>
        <taxon>Hafniaceae</taxon>
        <taxon>Edwardsiella</taxon>
    </lineage>
</organism>
<gene>
    <name evidence="15" type="ordered locus">ETAF_2655</name>
</gene>
<dbReference type="GO" id="GO:0009986">
    <property type="term" value="C:cell surface"/>
    <property type="evidence" value="ECO:0007669"/>
    <property type="project" value="UniProtKB-SubCell"/>
</dbReference>
<dbReference type="CDD" id="cd12820">
    <property type="entry name" value="LbR_YadA-like"/>
    <property type="match status" value="1"/>
</dbReference>
<evidence type="ECO:0000256" key="6">
    <source>
        <dbReference type="ARBA" id="ARBA00022692"/>
    </source>
</evidence>
<keyword evidence="8" id="KW-0653">Protein transport</keyword>
<dbReference type="InterPro" id="IPR045584">
    <property type="entry name" value="Pilin-like"/>
</dbReference>
<feature type="domain" description="Trimeric autotransporter adhesin YadA-like head" evidence="13">
    <location>
        <begin position="149"/>
        <end position="175"/>
    </location>
</feature>
<evidence type="ECO:0000256" key="7">
    <source>
        <dbReference type="ARBA" id="ARBA00022729"/>
    </source>
</evidence>
<evidence type="ECO:0000256" key="9">
    <source>
        <dbReference type="ARBA" id="ARBA00023136"/>
    </source>
</evidence>
<feature type="domain" description="Trimeric autotransporter adhesin YadA-like head" evidence="13">
    <location>
        <begin position="69"/>
        <end position="93"/>
    </location>
</feature>
<dbReference type="KEGG" id="etd:ETAF_2655"/>
<evidence type="ECO:0000256" key="2">
    <source>
        <dbReference type="ARBA" id="ARBA00004442"/>
    </source>
</evidence>
<feature type="domain" description="Trimeric autotransporter adhesin YadA-like head" evidence="13">
    <location>
        <begin position="109"/>
        <end position="133"/>
    </location>
</feature>
<evidence type="ECO:0000256" key="4">
    <source>
        <dbReference type="ARBA" id="ARBA00022448"/>
    </source>
</evidence>
<evidence type="ECO:0000259" key="14">
    <source>
        <dbReference type="Pfam" id="PF05662"/>
    </source>
</evidence>
<comment type="similarity">
    <text evidence="3">Belongs to the autotransporter-2 (AT-2) (TC 1.B.40) family.</text>
</comment>
<feature type="domain" description="Trimeric autotransporter adhesin YadA-like stalk" evidence="14">
    <location>
        <begin position="193"/>
        <end position="226"/>
    </location>
</feature>
<comment type="subcellular location">
    <subcellularLocation>
        <location evidence="2">Cell outer membrane</location>
    </subcellularLocation>
    <subcellularLocation>
        <location evidence="1">Cell surface</location>
    </subcellularLocation>
</comment>
<keyword evidence="6" id="KW-0812">Transmembrane</keyword>
<keyword evidence="9" id="KW-0472">Membrane</keyword>
<reference evidence="15 16" key="2">
    <citation type="journal article" date="2011" name="BMC Immunol.">
        <title>Comparison of static immersion and intravenous injection systems for exposure of zebrafish embryos to the natural pathogen Edwardsiella tarda.</title>
        <authorList>
            <person name="van Soest J.J."/>
            <person name="Stockhammer O.W."/>
            <person name="Ordas A."/>
            <person name="Bloemberg G.V."/>
            <person name="Spaink H.P."/>
            <person name="Meijer A.H."/>
        </authorList>
    </citation>
    <scope>NUCLEOTIDE SEQUENCE [LARGE SCALE GENOMIC DNA]</scope>
    <source>
        <strain evidence="15 16">FL6-60</strain>
    </source>
</reference>